<evidence type="ECO:0000256" key="16">
    <source>
        <dbReference type="HAMAP-Rule" id="MF_00427"/>
    </source>
</evidence>
<dbReference type="PANTHER" id="PTHR37838:SF1">
    <property type="entry name" value="NA(+)-TRANSLOCATING NADH-QUINONE REDUCTASE SUBUNIT C"/>
    <property type="match status" value="1"/>
</dbReference>
<keyword evidence="8 16" id="KW-1278">Translocase</keyword>
<dbReference type="EMBL" id="CP021425">
    <property type="protein sequence ID" value="ARU56658.1"/>
    <property type="molecule type" value="Genomic_DNA"/>
</dbReference>
<comment type="cofactor">
    <cofactor evidence="16 17">
        <name>FMN</name>
        <dbReference type="ChEBI" id="CHEBI:58210"/>
    </cofactor>
</comment>
<name>A0A1Y0I837_9GAMM</name>
<keyword evidence="2 16" id="KW-1003">Cell membrane</keyword>
<evidence type="ECO:0000256" key="6">
    <source>
        <dbReference type="ARBA" id="ARBA00022643"/>
    </source>
</evidence>
<keyword evidence="9 16" id="KW-1133">Transmembrane helix</keyword>
<evidence type="ECO:0000256" key="10">
    <source>
        <dbReference type="ARBA" id="ARBA00023027"/>
    </source>
</evidence>
<evidence type="ECO:0000256" key="12">
    <source>
        <dbReference type="ARBA" id="ARBA00023065"/>
    </source>
</evidence>
<evidence type="ECO:0000256" key="13">
    <source>
        <dbReference type="ARBA" id="ARBA00023075"/>
    </source>
</evidence>
<accession>A0A1Y0I837</accession>
<evidence type="ECO:0000313" key="19">
    <source>
        <dbReference type="EMBL" id="ARU56658.1"/>
    </source>
</evidence>
<dbReference type="RefSeq" id="WP_087461623.1">
    <property type="nucleotide sequence ID" value="NZ_CP021425.1"/>
</dbReference>
<reference evidence="19 20" key="1">
    <citation type="submission" date="2017-05" db="EMBL/GenBank/DDBJ databases">
        <title>Genomic insights into alkan degradation activity of Oleiphilus messinensis.</title>
        <authorList>
            <person name="Kozyavkin S.A."/>
            <person name="Slesarev A.I."/>
            <person name="Golyshin P.N."/>
            <person name="Korzhenkov A."/>
            <person name="Golyshina O.N."/>
            <person name="Toshchakov S.V."/>
        </authorList>
    </citation>
    <scope>NUCLEOTIDE SEQUENCE [LARGE SCALE GENOMIC DNA]</scope>
    <source>
        <strain evidence="19 20">ME102</strain>
    </source>
</reference>
<organism evidence="19 20">
    <name type="scientific">Oleiphilus messinensis</name>
    <dbReference type="NCBI Taxonomy" id="141451"/>
    <lineage>
        <taxon>Bacteria</taxon>
        <taxon>Pseudomonadati</taxon>
        <taxon>Pseudomonadota</taxon>
        <taxon>Gammaproteobacteria</taxon>
        <taxon>Oceanospirillales</taxon>
        <taxon>Oleiphilaceae</taxon>
        <taxon>Oleiphilus</taxon>
    </lineage>
</organism>
<gene>
    <name evidence="16" type="primary">nqrC</name>
    <name evidence="19" type="ORF">OLMES_2608</name>
</gene>
<keyword evidence="11 16" id="KW-0915">Sodium</keyword>
<feature type="domain" description="FMN-binding" evidence="18">
    <location>
        <begin position="151"/>
        <end position="254"/>
    </location>
</feature>
<keyword evidence="1 16" id="KW-0813">Transport</keyword>
<dbReference type="Pfam" id="PF04205">
    <property type="entry name" value="FMN_bind"/>
    <property type="match status" value="1"/>
</dbReference>
<evidence type="ECO:0000256" key="4">
    <source>
        <dbReference type="ARBA" id="ARBA00022553"/>
    </source>
</evidence>
<comment type="function">
    <text evidence="16">NQR complex catalyzes the reduction of ubiquinone-1 to ubiquinol by two successive reactions, coupled with the transport of Na(+) ions from the cytoplasm to the periplasm. NqrA to NqrE are probably involved in the second step, the conversion of ubisemiquinone to ubiquinol.</text>
</comment>
<keyword evidence="13 16" id="KW-0830">Ubiquinone</keyword>
<dbReference type="NCBIfam" id="NF003749">
    <property type="entry name" value="PRK05346.1-5"/>
    <property type="match status" value="1"/>
</dbReference>
<evidence type="ECO:0000256" key="9">
    <source>
        <dbReference type="ARBA" id="ARBA00022989"/>
    </source>
</evidence>
<evidence type="ECO:0000313" key="20">
    <source>
        <dbReference type="Proteomes" id="UP000196027"/>
    </source>
</evidence>
<evidence type="ECO:0000256" key="1">
    <source>
        <dbReference type="ARBA" id="ARBA00022448"/>
    </source>
</evidence>
<evidence type="ECO:0000259" key="18">
    <source>
        <dbReference type="SMART" id="SM00900"/>
    </source>
</evidence>
<evidence type="ECO:0000256" key="2">
    <source>
        <dbReference type="ARBA" id="ARBA00022475"/>
    </source>
</evidence>
<dbReference type="InterPro" id="IPR007329">
    <property type="entry name" value="FMN-bd"/>
</dbReference>
<dbReference type="PANTHER" id="PTHR37838">
    <property type="entry name" value="NA(+)-TRANSLOCATING NADH-QUINONE REDUCTASE SUBUNIT C"/>
    <property type="match status" value="1"/>
</dbReference>
<sequence length="267" mass="29065">MSNSKDSVQRTVIVALLLCIVCSVVVASSVVLLKPIQQKNKALNLKTNILAAAGLLPQNASASLIEEEFGKITPKLVDLDTGEYVTADAVGKSDVIAYDQKKAAKDPKFSEKLDRDIDIASVKRREKYAKVYLVEKSGEVDRIILPVHGYGLWSTLYGFLALEGDANTIVGLGFYQHSETPGLGGEVDNPNWKALWPGKKVYDFDSGDQPVIKLVKGNVDRSKPDAAYNVDGLSGATLTSNGVTNLLRFWMGENGFQKYLDNIRKGA</sequence>
<comment type="subcellular location">
    <subcellularLocation>
        <location evidence="16">Cell membrane</location>
        <topology evidence="16">Single-pass membrane protein</topology>
    </subcellularLocation>
</comment>
<evidence type="ECO:0000256" key="17">
    <source>
        <dbReference type="PIRNR" id="PIRNR009437"/>
    </source>
</evidence>
<keyword evidence="7 16" id="KW-0812">Transmembrane</keyword>
<protein>
    <recommendedName>
        <fullName evidence="16 17">Na(+)-translocating NADH-quinone reductase subunit C</fullName>
        <shortName evidence="16 17">Na(+)-NQR subunit C</shortName>
        <shortName evidence="16 17">Na(+)-translocating NQR subunit C</shortName>
        <ecNumber evidence="16 17">7.2.1.1</ecNumber>
    </recommendedName>
    <alternativeName>
        <fullName evidence="16 17">NQR complex subunit C</fullName>
    </alternativeName>
    <alternativeName>
        <fullName evidence="16 17">NQR-1 subunit C</fullName>
    </alternativeName>
</protein>
<dbReference type="PIRSF" id="PIRSF009437">
    <property type="entry name" value="NQR-1_subunit_C"/>
    <property type="match status" value="1"/>
</dbReference>
<keyword evidence="10 16" id="KW-0520">NAD</keyword>
<evidence type="ECO:0000256" key="5">
    <source>
        <dbReference type="ARBA" id="ARBA00022630"/>
    </source>
</evidence>
<dbReference type="GO" id="GO:0005886">
    <property type="term" value="C:plasma membrane"/>
    <property type="evidence" value="ECO:0007669"/>
    <property type="project" value="UniProtKB-SubCell"/>
</dbReference>
<dbReference type="GO" id="GO:0006814">
    <property type="term" value="P:sodium ion transport"/>
    <property type="evidence" value="ECO:0007669"/>
    <property type="project" value="UniProtKB-UniRule"/>
</dbReference>
<keyword evidence="12 16" id="KW-0406">Ion transport</keyword>
<keyword evidence="5 16" id="KW-0285">Flavoprotein</keyword>
<feature type="modified residue" description="FMN phosphoryl threonine" evidence="16">
    <location>
        <position position="237"/>
    </location>
</feature>
<dbReference type="NCBIfam" id="TIGR01938">
    <property type="entry name" value="nqrC"/>
    <property type="match status" value="1"/>
</dbReference>
<comment type="caution">
    <text evidence="16">Lacks conserved residue(s) required for the propagation of feature annotation.</text>
</comment>
<dbReference type="SMART" id="SM00900">
    <property type="entry name" value="FMN_bind"/>
    <property type="match status" value="1"/>
</dbReference>
<evidence type="ECO:0000256" key="14">
    <source>
        <dbReference type="ARBA" id="ARBA00023136"/>
    </source>
</evidence>
<dbReference type="Proteomes" id="UP000196027">
    <property type="component" value="Chromosome"/>
</dbReference>
<evidence type="ECO:0000256" key="11">
    <source>
        <dbReference type="ARBA" id="ARBA00023053"/>
    </source>
</evidence>
<evidence type="ECO:0000256" key="15">
    <source>
        <dbReference type="ARBA" id="ARBA00023201"/>
    </source>
</evidence>
<dbReference type="GO" id="GO:0016655">
    <property type="term" value="F:oxidoreductase activity, acting on NAD(P)H, quinone or similar compound as acceptor"/>
    <property type="evidence" value="ECO:0007669"/>
    <property type="project" value="UniProtKB-UniRule"/>
</dbReference>
<proteinExistence type="inferred from homology"/>
<comment type="subunit">
    <text evidence="16 17">Composed of six subunits; NqrA, NqrB, NqrC, NqrD, NqrE and NqrF.</text>
</comment>
<dbReference type="InterPro" id="IPR010204">
    <property type="entry name" value="NqrC"/>
</dbReference>
<evidence type="ECO:0000256" key="8">
    <source>
        <dbReference type="ARBA" id="ARBA00022967"/>
    </source>
</evidence>
<keyword evidence="20" id="KW-1185">Reference proteome</keyword>
<keyword evidence="14 16" id="KW-0472">Membrane</keyword>
<comment type="catalytic activity">
    <reaction evidence="16 17">
        <text>a ubiquinone + n Na(+)(in) + NADH + H(+) = a ubiquinol + n Na(+)(out) + NAD(+)</text>
        <dbReference type="Rhea" id="RHEA:47748"/>
        <dbReference type="Rhea" id="RHEA-COMP:9565"/>
        <dbReference type="Rhea" id="RHEA-COMP:9566"/>
        <dbReference type="ChEBI" id="CHEBI:15378"/>
        <dbReference type="ChEBI" id="CHEBI:16389"/>
        <dbReference type="ChEBI" id="CHEBI:17976"/>
        <dbReference type="ChEBI" id="CHEBI:29101"/>
        <dbReference type="ChEBI" id="CHEBI:57540"/>
        <dbReference type="ChEBI" id="CHEBI:57945"/>
        <dbReference type="EC" id="7.2.1.1"/>
    </reaction>
</comment>
<keyword evidence="4 16" id="KW-0597">Phosphoprotein</keyword>
<dbReference type="AlphaFoldDB" id="A0A1Y0I837"/>
<evidence type="ECO:0000256" key="7">
    <source>
        <dbReference type="ARBA" id="ARBA00022692"/>
    </source>
</evidence>
<dbReference type="EC" id="7.2.1.1" evidence="16 17"/>
<dbReference type="HAMAP" id="MF_00427">
    <property type="entry name" value="NqrC"/>
    <property type="match status" value="1"/>
</dbReference>
<dbReference type="KEGG" id="ome:OLMES_2608"/>
<dbReference type="OrthoDB" id="9786835at2"/>
<keyword evidence="3" id="KW-0997">Cell inner membrane</keyword>
<comment type="similarity">
    <text evidence="16 17">Belongs to the NqrC family.</text>
</comment>
<dbReference type="GO" id="GO:0010181">
    <property type="term" value="F:FMN binding"/>
    <property type="evidence" value="ECO:0007669"/>
    <property type="project" value="UniProtKB-UniRule"/>
</dbReference>
<keyword evidence="15 16" id="KW-0739">Sodium transport</keyword>
<evidence type="ECO:0000256" key="3">
    <source>
        <dbReference type="ARBA" id="ARBA00022519"/>
    </source>
</evidence>
<keyword evidence="6 16" id="KW-0288">FMN</keyword>